<protein>
    <submittedName>
        <fullName evidence="2">Uncharacterized protein</fullName>
    </submittedName>
</protein>
<name>A0ABN1MTI7_9FLAO</name>
<keyword evidence="3" id="KW-1185">Reference proteome</keyword>
<feature type="chain" id="PRO_5045586956" evidence="1">
    <location>
        <begin position="22"/>
        <end position="143"/>
    </location>
</feature>
<organism evidence="2 3">
    <name type="scientific">Wandonia haliotis</name>
    <dbReference type="NCBI Taxonomy" id="574963"/>
    <lineage>
        <taxon>Bacteria</taxon>
        <taxon>Pseudomonadati</taxon>
        <taxon>Bacteroidota</taxon>
        <taxon>Flavobacteriia</taxon>
        <taxon>Flavobacteriales</taxon>
        <taxon>Crocinitomicaceae</taxon>
        <taxon>Wandonia</taxon>
    </lineage>
</organism>
<accession>A0ABN1MTI7</accession>
<evidence type="ECO:0000313" key="2">
    <source>
        <dbReference type="EMBL" id="GAA0876332.1"/>
    </source>
</evidence>
<reference evidence="2 3" key="1">
    <citation type="journal article" date="2019" name="Int. J. Syst. Evol. Microbiol.">
        <title>The Global Catalogue of Microorganisms (GCM) 10K type strain sequencing project: providing services to taxonomists for standard genome sequencing and annotation.</title>
        <authorList>
            <consortium name="The Broad Institute Genomics Platform"/>
            <consortium name="The Broad Institute Genome Sequencing Center for Infectious Disease"/>
            <person name="Wu L."/>
            <person name="Ma J."/>
        </authorList>
    </citation>
    <scope>NUCLEOTIDE SEQUENCE [LARGE SCALE GENOMIC DNA]</scope>
    <source>
        <strain evidence="2 3">JCM 16083</strain>
    </source>
</reference>
<dbReference type="Proteomes" id="UP001501126">
    <property type="component" value="Unassembled WGS sequence"/>
</dbReference>
<sequence length="143" mass="16288">MNKLGLFFFTLSILFFSYSYSQDCDSIVKICENQLRNDTNGSLFVSDGQVYQAFINDEIAEFKTTFFGGTTYRIVASAGSADNYVIFTVYDPENRVLFTNKDHKNAPYWDFKVNSTIPVKIETQLDMDKKVSGCAIMLIGFKK</sequence>
<evidence type="ECO:0000313" key="3">
    <source>
        <dbReference type="Proteomes" id="UP001501126"/>
    </source>
</evidence>
<proteinExistence type="predicted"/>
<dbReference type="EMBL" id="BAAAFH010000022">
    <property type="protein sequence ID" value="GAA0876332.1"/>
    <property type="molecule type" value="Genomic_DNA"/>
</dbReference>
<keyword evidence="1" id="KW-0732">Signal</keyword>
<evidence type="ECO:0000256" key="1">
    <source>
        <dbReference type="SAM" id="SignalP"/>
    </source>
</evidence>
<dbReference type="RefSeq" id="WP_343788931.1">
    <property type="nucleotide sequence ID" value="NZ_BAAAFH010000022.1"/>
</dbReference>
<gene>
    <name evidence="2" type="ORF">GCM10009118_27420</name>
</gene>
<comment type="caution">
    <text evidence="2">The sequence shown here is derived from an EMBL/GenBank/DDBJ whole genome shotgun (WGS) entry which is preliminary data.</text>
</comment>
<feature type="signal peptide" evidence="1">
    <location>
        <begin position="1"/>
        <end position="21"/>
    </location>
</feature>